<dbReference type="Gene3D" id="2.40.170.20">
    <property type="entry name" value="TonB-dependent receptor, beta-barrel domain"/>
    <property type="match status" value="1"/>
</dbReference>
<sequence>MRHLSFIFRSENEGGFNQSPRFNIPAKKPRGTMRGKSIAKNVSYESRKDEAINVSAGRYMLKDPNRRLMTPKDWKLVIPGSNPLYMLQYTEGASLSGTDPFGVDMTTAGLYLRGFHMNELGVTYEGIPLNDIGWGGLTGTNVLKIGIAQDLGGISVSPGSGSVSTFSASDNGGDLHYFVRNPKDKAGASIWQSYGSNQTIQTTISADTGQIGHHGPKMLVGFQRNFSQKYMAYGDQQAMRGHLKAVQDVSWGDFTAYFSGSTAKVTEYNDQSFQINDQLGWRGDYLAPNYAYAYDISLPENAAKDCGNGFTCKDLAGLVSYNSGHSSQDLVGSLAHDFRISKILSGRASFYMTHSDTHEVLTDSGTPSLTGAPFSEQVWHPQNQRLGGTLSLRAKWGHHTMSAGFWQEHTDSRALTSWYNEPLLGTGAPLSVFGNFSQYGPAFKTQANSRWSTWERQAYLQDDITLSPDLHAGIGFKTLETSTSGGGLEGDAPRGTLSTRNYFLPHLSASWQWYKGHDVFVDIANNESGYRVSPQGQIGYSASAWTAGDQAAFDAATRHIKPENNWNFIVGGHDNLGWVRLSWDAYYDLISNRLLSVAEDDGGLNSLTNTVAAVPHSHIIGGDIAINLPVTRRFMLRQTLGVSKFTYDNDLFADGRVFPIKGSAQPGYPPITLSTMLIYSHDGTEAGVGSTFYSRRPFSYQNDMYAYAYWMTNLYLQHTFKLGGKMPPVTARFDVYNLLNRKLMGTIGTNGFPFNRDKGYSFGTMQRQAPRQAMFTLGVSF</sequence>
<evidence type="ECO:0000313" key="5">
    <source>
        <dbReference type="Proteomes" id="UP001312908"/>
    </source>
</evidence>
<evidence type="ECO:0000313" key="4">
    <source>
        <dbReference type="EMBL" id="MEE8659483.1"/>
    </source>
</evidence>
<dbReference type="Proteomes" id="UP001312908">
    <property type="component" value="Unassembled WGS sequence"/>
</dbReference>
<dbReference type="SUPFAM" id="SSF56935">
    <property type="entry name" value="Porins"/>
    <property type="match status" value="1"/>
</dbReference>
<protein>
    <submittedName>
        <fullName evidence="4">TonB-dependent receptor</fullName>
    </submittedName>
</protein>
<gene>
    <name evidence="4" type="ORF">DOFOFD_10745</name>
</gene>
<evidence type="ECO:0000256" key="1">
    <source>
        <dbReference type="ARBA" id="ARBA00004442"/>
    </source>
</evidence>
<keyword evidence="2" id="KW-0472">Membrane</keyword>
<name>A0ABU7U4P1_9PROT</name>
<accession>A0ABU7U4P1</accession>
<organism evidence="4 5">
    <name type="scientific">Sorlinia euscelidii</name>
    <dbReference type="NCBI Taxonomy" id="3081148"/>
    <lineage>
        <taxon>Bacteria</taxon>
        <taxon>Pseudomonadati</taxon>
        <taxon>Pseudomonadota</taxon>
        <taxon>Alphaproteobacteria</taxon>
        <taxon>Acetobacterales</taxon>
        <taxon>Acetobacteraceae</taxon>
        <taxon>Sorlinia</taxon>
    </lineage>
</organism>
<reference evidence="4 5" key="1">
    <citation type="submission" date="2023-10" db="EMBL/GenBank/DDBJ databases">
        <title>Sorlinia euscelidii gen. nov., sp. nov., an acetic acid bacteria isolated from the gut of Euscelidius variegatus emitter.</title>
        <authorList>
            <person name="Michoud G."/>
            <person name="Marasco R."/>
            <person name="Seferji K."/>
            <person name="Gonella E."/>
            <person name="Garuglieri E."/>
            <person name="Alma A."/>
            <person name="Mapelli F."/>
            <person name="Borin S."/>
            <person name="Daffonchio D."/>
            <person name="Crotti E."/>
        </authorList>
    </citation>
    <scope>NUCLEOTIDE SEQUENCE [LARGE SCALE GENOMIC DNA]</scope>
    <source>
        <strain evidence="4 5">EV16P</strain>
    </source>
</reference>
<keyword evidence="3" id="KW-0998">Cell outer membrane</keyword>
<proteinExistence type="predicted"/>
<comment type="caution">
    <text evidence="4">The sequence shown here is derived from an EMBL/GenBank/DDBJ whole genome shotgun (WGS) entry which is preliminary data.</text>
</comment>
<dbReference type="EMBL" id="JAWJZY010000005">
    <property type="protein sequence ID" value="MEE8659483.1"/>
    <property type="molecule type" value="Genomic_DNA"/>
</dbReference>
<evidence type="ECO:0000256" key="3">
    <source>
        <dbReference type="ARBA" id="ARBA00023237"/>
    </source>
</evidence>
<dbReference type="InterPro" id="IPR036942">
    <property type="entry name" value="Beta-barrel_TonB_sf"/>
</dbReference>
<keyword evidence="5" id="KW-1185">Reference proteome</keyword>
<keyword evidence="4" id="KW-0675">Receptor</keyword>
<evidence type="ECO:0000256" key="2">
    <source>
        <dbReference type="ARBA" id="ARBA00023136"/>
    </source>
</evidence>
<comment type="subcellular location">
    <subcellularLocation>
        <location evidence="1">Cell outer membrane</location>
    </subcellularLocation>
</comment>